<gene>
    <name evidence="2" type="ORF">GCM10009789_66980</name>
</gene>
<keyword evidence="2" id="KW-0808">Transferase</keyword>
<accession>A0ABN2EDM8</accession>
<dbReference type="InterPro" id="IPR027417">
    <property type="entry name" value="P-loop_NTPase"/>
</dbReference>
<proteinExistence type="predicted"/>
<dbReference type="SUPFAM" id="SSF52540">
    <property type="entry name" value="P-loop containing nucleoside triphosphate hydrolases"/>
    <property type="match status" value="1"/>
</dbReference>
<protein>
    <submittedName>
        <fullName evidence="2">Nucleoside kinase</fullName>
    </submittedName>
</protein>
<dbReference type="EMBL" id="BAAAOS010000053">
    <property type="protein sequence ID" value="GAA1603558.1"/>
    <property type="molecule type" value="Genomic_DNA"/>
</dbReference>
<dbReference type="Proteomes" id="UP001500393">
    <property type="component" value="Unassembled WGS sequence"/>
</dbReference>
<comment type="caution">
    <text evidence="2">The sequence shown here is derived from an EMBL/GenBank/DDBJ whole genome shotgun (WGS) entry which is preliminary data.</text>
</comment>
<name>A0ABN2EDM8_9ACTN</name>
<keyword evidence="3" id="KW-1185">Reference proteome</keyword>
<sequence>MGIKNYLIEGVSGTGKTSVCKELQRRGYHAINGDTELAYQGDPETGRPANGHTHEHHIWQVDRVEALVADQDEAVTFFCGGSRNFSKFIGLFDGVFVLEVDPGTLDRRLRERSEDEWGGKQAERELVLRLHQTKEDIPENGIVVDATTPIARVVDEIVRRSALRDASLGGADTRPVGADATISPLLACLKHDGH</sequence>
<dbReference type="GO" id="GO:0016301">
    <property type="term" value="F:kinase activity"/>
    <property type="evidence" value="ECO:0007669"/>
    <property type="project" value="UniProtKB-KW"/>
</dbReference>
<dbReference type="Pfam" id="PF13238">
    <property type="entry name" value="AAA_18"/>
    <property type="match status" value="1"/>
</dbReference>
<organism evidence="2 3">
    <name type="scientific">Kribbella sancticallisti</name>
    <dbReference type="NCBI Taxonomy" id="460087"/>
    <lineage>
        <taxon>Bacteria</taxon>
        <taxon>Bacillati</taxon>
        <taxon>Actinomycetota</taxon>
        <taxon>Actinomycetes</taxon>
        <taxon>Propionibacteriales</taxon>
        <taxon>Kribbellaceae</taxon>
        <taxon>Kribbella</taxon>
    </lineage>
</organism>
<reference evidence="2 3" key="1">
    <citation type="journal article" date="2019" name="Int. J. Syst. Evol. Microbiol.">
        <title>The Global Catalogue of Microorganisms (GCM) 10K type strain sequencing project: providing services to taxonomists for standard genome sequencing and annotation.</title>
        <authorList>
            <consortium name="The Broad Institute Genomics Platform"/>
            <consortium name="The Broad Institute Genome Sequencing Center for Infectious Disease"/>
            <person name="Wu L."/>
            <person name="Ma J."/>
        </authorList>
    </citation>
    <scope>NUCLEOTIDE SEQUENCE [LARGE SCALE GENOMIC DNA]</scope>
    <source>
        <strain evidence="2 3">JCM 14969</strain>
    </source>
</reference>
<dbReference type="Gene3D" id="3.40.50.300">
    <property type="entry name" value="P-loop containing nucleotide triphosphate hydrolases"/>
    <property type="match status" value="1"/>
</dbReference>
<feature type="region of interest" description="Disordered" evidence="1">
    <location>
        <begin position="34"/>
        <end position="53"/>
    </location>
</feature>
<keyword evidence="2" id="KW-0418">Kinase</keyword>
<evidence type="ECO:0000313" key="3">
    <source>
        <dbReference type="Proteomes" id="UP001500393"/>
    </source>
</evidence>
<evidence type="ECO:0000256" key="1">
    <source>
        <dbReference type="SAM" id="MobiDB-lite"/>
    </source>
</evidence>
<evidence type="ECO:0000313" key="2">
    <source>
        <dbReference type="EMBL" id="GAA1603558.1"/>
    </source>
</evidence>